<sequence length="348" mass="37694">MKGKLHSFEAQFDEQSKVLSMLKKESSFLDNLDAYEVTKAFFFDVITFKSTVALGYISYGQEFNTFTSAYTRGAVQSRLVIPYEDLVSMISRHEKPEGKQKEKQKEKPKIISPDIYINTEVGIKTSFPILGTLANIDEKNVNLSIGTGAMIRDRIGIGCTLEYNPTTKKYEFDNQQGFKLVHEQLARGRVNLSLLGSEVRAGVQGSVYASMSVSKAVYSVDDEKLKILANLGITAASATSAGALAYFFLPPDVARTTGATVAGQMVGGYLAAKIPKIAPNKQITQSMEVNNAGVALGVPVQTGFGGGLVFRGSGKIPILSRVPKATAPQSQAGEMQVRRRDAAPENSQ</sequence>
<comment type="caution">
    <text evidence="2">The sequence shown here is derived from an EMBL/GenBank/DDBJ whole genome shotgun (WGS) entry which is preliminary data.</text>
</comment>
<dbReference type="EMBL" id="JADMKS010000009">
    <property type="protein sequence ID" value="MBF6638973.1"/>
    <property type="molecule type" value="Genomic_DNA"/>
</dbReference>
<accession>A0AA40X5C5</accession>
<reference evidence="2" key="2">
    <citation type="submission" date="2022-09" db="EMBL/GenBank/DDBJ databases">
        <title>Rouxiella aceris sp. nov., isolated from tree sap and emended description of the genus Rhouxiella.</title>
        <authorList>
            <person name="Kim I.S."/>
        </authorList>
    </citation>
    <scope>NUCLEOTIDE SEQUENCE</scope>
    <source>
        <strain evidence="2">SAP-2</strain>
    </source>
</reference>
<evidence type="ECO:0000256" key="1">
    <source>
        <dbReference type="SAM" id="MobiDB-lite"/>
    </source>
</evidence>
<protein>
    <submittedName>
        <fullName evidence="2">Uncharacterized protein</fullName>
    </submittedName>
</protein>
<feature type="region of interest" description="Disordered" evidence="1">
    <location>
        <begin position="323"/>
        <end position="348"/>
    </location>
</feature>
<dbReference type="RefSeq" id="WP_194978671.1">
    <property type="nucleotide sequence ID" value="NZ_JADMKS010000009.1"/>
</dbReference>
<gene>
    <name evidence="2" type="ORF">ITX54_20130</name>
</gene>
<proteinExistence type="predicted"/>
<name>A0AA40X5C5_9GAMM</name>
<dbReference type="Proteomes" id="UP000705283">
    <property type="component" value="Unassembled WGS sequence"/>
</dbReference>
<feature type="compositionally biased region" description="Basic and acidic residues" evidence="1">
    <location>
        <begin position="336"/>
        <end position="348"/>
    </location>
</feature>
<organism evidence="2 3">
    <name type="scientific">Rouxiella silvae</name>
    <dbReference type="NCBI Taxonomy" id="1646373"/>
    <lineage>
        <taxon>Bacteria</taxon>
        <taxon>Pseudomonadati</taxon>
        <taxon>Pseudomonadota</taxon>
        <taxon>Gammaproteobacteria</taxon>
        <taxon>Enterobacterales</taxon>
        <taxon>Yersiniaceae</taxon>
        <taxon>Rouxiella</taxon>
    </lineage>
</organism>
<evidence type="ECO:0000313" key="2">
    <source>
        <dbReference type="EMBL" id="MBF6638973.1"/>
    </source>
</evidence>
<evidence type="ECO:0000313" key="3">
    <source>
        <dbReference type="Proteomes" id="UP000705283"/>
    </source>
</evidence>
<dbReference type="AlphaFoldDB" id="A0AA40X5C5"/>
<reference evidence="2" key="1">
    <citation type="submission" date="2020-11" db="EMBL/GenBank/DDBJ databases">
        <authorList>
            <person name="Lee S.D."/>
        </authorList>
    </citation>
    <scope>NUCLEOTIDE SEQUENCE</scope>
    <source>
        <strain evidence="2">SAP-2</strain>
    </source>
</reference>